<keyword evidence="3" id="KW-1185">Reference proteome</keyword>
<organism evidence="2 3">
    <name type="scientific">Nitrososphaera viennensis EN76</name>
    <dbReference type="NCBI Taxonomy" id="926571"/>
    <lineage>
        <taxon>Archaea</taxon>
        <taxon>Nitrososphaerota</taxon>
        <taxon>Nitrososphaeria</taxon>
        <taxon>Nitrososphaerales</taxon>
        <taxon>Nitrososphaeraceae</taxon>
        <taxon>Nitrososphaera</taxon>
    </lineage>
</organism>
<evidence type="ECO:0000313" key="2">
    <source>
        <dbReference type="EMBL" id="AIC16749.1"/>
    </source>
</evidence>
<name>A0A060HJL9_9ARCH</name>
<accession>A0A060HJL9</accession>
<feature type="transmembrane region" description="Helical" evidence="1">
    <location>
        <begin position="6"/>
        <end position="28"/>
    </location>
</feature>
<evidence type="ECO:0000313" key="3">
    <source>
        <dbReference type="Proteomes" id="UP000027093"/>
    </source>
</evidence>
<proteinExistence type="predicted"/>
<feature type="transmembrane region" description="Helical" evidence="1">
    <location>
        <begin position="35"/>
        <end position="59"/>
    </location>
</feature>
<keyword evidence="1" id="KW-0472">Membrane</keyword>
<evidence type="ECO:0000256" key="1">
    <source>
        <dbReference type="SAM" id="Phobius"/>
    </source>
</evidence>
<dbReference type="AlphaFoldDB" id="A0A060HJL9"/>
<dbReference type="HOGENOM" id="CLU_2766246_0_0_2"/>
<gene>
    <name evidence="2" type="ORF">NVIE_024840</name>
</gene>
<dbReference type="STRING" id="926571.NVIE_024840"/>
<dbReference type="KEGG" id="nvn:NVIE_024840"/>
<dbReference type="Proteomes" id="UP000027093">
    <property type="component" value="Chromosome"/>
</dbReference>
<protein>
    <submittedName>
        <fullName evidence="2">Uncharacterized protein</fullName>
    </submittedName>
</protein>
<dbReference type="EMBL" id="CP007536">
    <property type="protein sequence ID" value="AIC16749.1"/>
    <property type="molecule type" value="Genomic_DNA"/>
</dbReference>
<keyword evidence="1" id="KW-1133">Transmembrane helix</keyword>
<keyword evidence="1" id="KW-0812">Transmembrane</keyword>
<sequence>MDVLKIIGKVSPIILLLGLVLFEVLVLYEHRADNLLPIIFLTSFVMIMVGIIGTLWTYVMYPRLFSRTG</sequence>
<reference evidence="2 3" key="1">
    <citation type="journal article" date="2014" name="Int. J. Syst. Evol. Microbiol.">
        <title>Nitrososphaera viennensis gen. nov., sp. nov., an aerobic and mesophilic, ammonia-oxidizing archaeon from soil and a member of the archaeal phylum Thaumarchaeota.</title>
        <authorList>
            <person name="Stieglmeier M."/>
            <person name="Klingl A."/>
            <person name="Alves R.J."/>
            <person name="Rittmann S.K."/>
            <person name="Melcher M."/>
            <person name="Leisch N."/>
            <person name="Schleper C."/>
        </authorList>
    </citation>
    <scope>NUCLEOTIDE SEQUENCE [LARGE SCALE GENOMIC DNA]</scope>
    <source>
        <strain evidence="2">EN76</strain>
    </source>
</reference>